<name>A0A167ZR99_9HYPO</name>
<dbReference type="PANTHER" id="PTHR10438">
    <property type="entry name" value="THIOREDOXIN"/>
    <property type="match status" value="1"/>
</dbReference>
<proteinExistence type="predicted"/>
<reference evidence="2 3" key="1">
    <citation type="journal article" date="2016" name="Genome Biol. Evol.">
        <title>Divergent and convergent evolution of fungal pathogenicity.</title>
        <authorList>
            <person name="Shang Y."/>
            <person name="Xiao G."/>
            <person name="Zheng P."/>
            <person name="Cen K."/>
            <person name="Zhan S."/>
            <person name="Wang C."/>
        </authorList>
    </citation>
    <scope>NUCLEOTIDE SEQUENCE [LARGE SCALE GENOMIC DNA]</scope>
    <source>
        <strain evidence="2 3">RCEF 2490</strain>
    </source>
</reference>
<dbReference type="InterPro" id="IPR036249">
    <property type="entry name" value="Thioredoxin-like_sf"/>
</dbReference>
<dbReference type="InterPro" id="IPR050620">
    <property type="entry name" value="Thioredoxin_H-type-like"/>
</dbReference>
<dbReference type="CDD" id="cd02947">
    <property type="entry name" value="TRX_family"/>
    <property type="match status" value="1"/>
</dbReference>
<dbReference type="OrthoDB" id="10263751at2759"/>
<dbReference type="Pfam" id="PF00085">
    <property type="entry name" value="Thioredoxin"/>
    <property type="match status" value="1"/>
</dbReference>
<organism evidence="2 3">
    <name type="scientific">Moelleriella libera RCEF 2490</name>
    <dbReference type="NCBI Taxonomy" id="1081109"/>
    <lineage>
        <taxon>Eukaryota</taxon>
        <taxon>Fungi</taxon>
        <taxon>Dikarya</taxon>
        <taxon>Ascomycota</taxon>
        <taxon>Pezizomycotina</taxon>
        <taxon>Sordariomycetes</taxon>
        <taxon>Hypocreomycetidae</taxon>
        <taxon>Hypocreales</taxon>
        <taxon>Clavicipitaceae</taxon>
        <taxon>Moelleriella</taxon>
    </lineage>
</organism>
<dbReference type="AlphaFoldDB" id="A0A167ZR99"/>
<comment type="caution">
    <text evidence="2">The sequence shown here is derived from an EMBL/GenBank/DDBJ whole genome shotgun (WGS) entry which is preliminary data.</text>
</comment>
<keyword evidence="3" id="KW-1185">Reference proteome</keyword>
<evidence type="ECO:0000259" key="1">
    <source>
        <dbReference type="PROSITE" id="PS51352"/>
    </source>
</evidence>
<sequence length="106" mass="11833">MPVHNIRTEDEFRQAIADNKIVIVDFFATECEGSKTLAPIFVEQSNRSDHKHFLFAKVDVDELSALAGESGVRDTPTFHLYKNGKKESESVEPGPQALLQFIADAQ</sequence>
<accession>A0A167ZR99</accession>
<dbReference type="EMBL" id="AZGY01000014">
    <property type="protein sequence ID" value="KZZ92996.1"/>
    <property type="molecule type" value="Genomic_DNA"/>
</dbReference>
<dbReference type="SUPFAM" id="SSF52833">
    <property type="entry name" value="Thioredoxin-like"/>
    <property type="match status" value="1"/>
</dbReference>
<gene>
    <name evidence="2" type="ORF">AAL_06028</name>
</gene>
<dbReference type="PANTHER" id="PTHR10438:SF468">
    <property type="entry name" value="THIOREDOXIN-1-RELATED"/>
    <property type="match status" value="1"/>
</dbReference>
<dbReference type="PROSITE" id="PS51352">
    <property type="entry name" value="THIOREDOXIN_2"/>
    <property type="match status" value="1"/>
</dbReference>
<protein>
    <submittedName>
        <fullName evidence="2">Thioredoxin-like fold protein</fullName>
    </submittedName>
</protein>
<feature type="domain" description="Thioredoxin" evidence="1">
    <location>
        <begin position="1"/>
        <end position="106"/>
    </location>
</feature>
<evidence type="ECO:0000313" key="3">
    <source>
        <dbReference type="Proteomes" id="UP000078544"/>
    </source>
</evidence>
<dbReference type="InterPro" id="IPR013766">
    <property type="entry name" value="Thioredoxin_domain"/>
</dbReference>
<dbReference type="STRING" id="1081109.A0A167ZR99"/>
<dbReference type="Proteomes" id="UP000078544">
    <property type="component" value="Unassembled WGS sequence"/>
</dbReference>
<evidence type="ECO:0000313" key="2">
    <source>
        <dbReference type="EMBL" id="KZZ92996.1"/>
    </source>
</evidence>
<dbReference type="Gene3D" id="3.40.30.10">
    <property type="entry name" value="Glutaredoxin"/>
    <property type="match status" value="1"/>
</dbReference>